<dbReference type="AlphaFoldDB" id="A0A8S1H108"/>
<gene>
    <name evidence="2" type="ORF">CAUJ_LOCUS5378</name>
</gene>
<feature type="region of interest" description="Disordered" evidence="1">
    <location>
        <begin position="142"/>
        <end position="171"/>
    </location>
</feature>
<protein>
    <submittedName>
        <fullName evidence="2">Uncharacterized protein</fullName>
    </submittedName>
</protein>
<name>A0A8S1H108_9PELO</name>
<sequence>MVRWVMSSSMAARPYLDISQQCDRPGWTPKPPESCFSSQEGGSGVKAKQLSETTQPRDFPNTVLTYKLSGYTVSAHCWIGGSGVKAKFSGVRQTELSWWDYSYGYVVDDFRLQAQGRRFPAPEQRPTLRFIEGGAPQLISTIRTRRNHYGDESDNRSKSRRPNSGKTPSTFALMDANASKMRKIFSSTCA</sequence>
<keyword evidence="3" id="KW-1185">Reference proteome</keyword>
<feature type="region of interest" description="Disordered" evidence="1">
    <location>
        <begin position="27"/>
        <end position="56"/>
    </location>
</feature>
<evidence type="ECO:0000313" key="3">
    <source>
        <dbReference type="Proteomes" id="UP000835052"/>
    </source>
</evidence>
<feature type="compositionally biased region" description="Basic and acidic residues" evidence="1">
    <location>
        <begin position="148"/>
        <end position="157"/>
    </location>
</feature>
<dbReference type="EMBL" id="CAJGYM010000011">
    <property type="protein sequence ID" value="CAD6189459.1"/>
    <property type="molecule type" value="Genomic_DNA"/>
</dbReference>
<dbReference type="Proteomes" id="UP000835052">
    <property type="component" value="Unassembled WGS sequence"/>
</dbReference>
<organism evidence="2 3">
    <name type="scientific">Caenorhabditis auriculariae</name>
    <dbReference type="NCBI Taxonomy" id="2777116"/>
    <lineage>
        <taxon>Eukaryota</taxon>
        <taxon>Metazoa</taxon>
        <taxon>Ecdysozoa</taxon>
        <taxon>Nematoda</taxon>
        <taxon>Chromadorea</taxon>
        <taxon>Rhabditida</taxon>
        <taxon>Rhabditina</taxon>
        <taxon>Rhabditomorpha</taxon>
        <taxon>Rhabditoidea</taxon>
        <taxon>Rhabditidae</taxon>
        <taxon>Peloderinae</taxon>
        <taxon>Caenorhabditis</taxon>
    </lineage>
</organism>
<proteinExistence type="predicted"/>
<evidence type="ECO:0000313" key="2">
    <source>
        <dbReference type="EMBL" id="CAD6189459.1"/>
    </source>
</evidence>
<comment type="caution">
    <text evidence="2">The sequence shown here is derived from an EMBL/GenBank/DDBJ whole genome shotgun (WGS) entry which is preliminary data.</text>
</comment>
<evidence type="ECO:0000256" key="1">
    <source>
        <dbReference type="SAM" id="MobiDB-lite"/>
    </source>
</evidence>
<reference evidence="2" key="1">
    <citation type="submission" date="2020-10" db="EMBL/GenBank/DDBJ databases">
        <authorList>
            <person name="Kikuchi T."/>
        </authorList>
    </citation>
    <scope>NUCLEOTIDE SEQUENCE</scope>
    <source>
        <strain evidence="2">NKZ352</strain>
    </source>
</reference>
<accession>A0A8S1H108</accession>